<keyword evidence="2 5" id="KW-0812">Transmembrane</keyword>
<feature type="transmembrane region" description="Helical" evidence="5">
    <location>
        <begin position="387"/>
        <end position="409"/>
    </location>
</feature>
<dbReference type="GO" id="GO:2001234">
    <property type="term" value="P:negative regulation of apoptotic signaling pathway"/>
    <property type="evidence" value="ECO:0007669"/>
    <property type="project" value="TreeGrafter"/>
</dbReference>
<feature type="transmembrane region" description="Helical" evidence="5">
    <location>
        <begin position="328"/>
        <end position="347"/>
    </location>
</feature>
<evidence type="ECO:0000256" key="1">
    <source>
        <dbReference type="ARBA" id="ARBA00004141"/>
    </source>
</evidence>
<evidence type="ECO:0000256" key="3">
    <source>
        <dbReference type="ARBA" id="ARBA00022989"/>
    </source>
</evidence>
<dbReference type="PANTHER" id="PTHR23291:SF16">
    <property type="entry name" value="PROTEIN LIFEGUARD 1"/>
    <property type="match status" value="1"/>
</dbReference>
<proteinExistence type="predicted"/>
<sequence>MNMLEGFAFPQIEDLQPDVIFQQDGAPPHWALVVQVILNETFSGRWISRNGSTAWPPMITRYNHFIFFLGFCQICFLQHQGGQPTGSSFSDHSCMHTGGRKHAEPNMVQMDSSEKELLVYNAQESPVLAPPPPYGISPHMMHDGLASAEIGLSGGAAYPPHPYSYAQGTGDSIPAGEGDIPPAYIDNEEFMSSSLENKDVRRAFIRKVYAVLFCQLLVTFLFVALLRFSKDVQTYVHRTPGLYYASYGVFLVCLIALSCCGNLRRRHPWNLILLGLLTVSMSYMVGMVATYYEADAVVMAVGITTVVCLTVMVFSMQTKYDFTSCHGVLLVCVVVLFIFGILCIIIRNRIMNIVYGALGALLFTVFLAVDTQLLLGKHELALSPEEYVFAALNLYTDIINIFLYILMIIGNTRNN</sequence>
<feature type="transmembrane region" description="Helical" evidence="5">
    <location>
        <begin position="298"/>
        <end position="316"/>
    </location>
</feature>
<dbReference type="GO" id="GO:0005794">
    <property type="term" value="C:Golgi apparatus"/>
    <property type="evidence" value="ECO:0007669"/>
    <property type="project" value="TreeGrafter"/>
</dbReference>
<dbReference type="GO" id="GO:0016020">
    <property type="term" value="C:membrane"/>
    <property type="evidence" value="ECO:0007669"/>
    <property type="project" value="UniProtKB-SubCell"/>
</dbReference>
<feature type="transmembrane region" description="Helical" evidence="5">
    <location>
        <begin position="271"/>
        <end position="292"/>
    </location>
</feature>
<dbReference type="AlphaFoldDB" id="A0A8C4QW18"/>
<evidence type="ECO:0000313" key="6">
    <source>
        <dbReference type="Ensembl" id="ENSEBUP00000021349.1"/>
    </source>
</evidence>
<feature type="transmembrane region" description="Helical" evidence="5">
    <location>
        <begin position="208"/>
        <end position="229"/>
    </location>
</feature>
<reference evidence="6" key="2">
    <citation type="submission" date="2025-09" db="UniProtKB">
        <authorList>
            <consortium name="Ensembl"/>
        </authorList>
    </citation>
    <scope>IDENTIFICATION</scope>
</reference>
<feature type="transmembrane region" description="Helical" evidence="5">
    <location>
        <begin position="353"/>
        <end position="375"/>
    </location>
</feature>
<dbReference type="GeneTree" id="ENSGT01050000244890"/>
<evidence type="ECO:0000256" key="5">
    <source>
        <dbReference type="SAM" id="Phobius"/>
    </source>
</evidence>
<protein>
    <submittedName>
        <fullName evidence="6">Glutamate receptor, ionotropic, N-methyl D-aspartate-associated protein 1a (glutamate binding)</fullName>
    </submittedName>
</protein>
<accession>A0A8C4QW18</accession>
<evidence type="ECO:0000313" key="7">
    <source>
        <dbReference type="Proteomes" id="UP000694388"/>
    </source>
</evidence>
<comment type="subcellular location">
    <subcellularLocation>
        <location evidence="1">Membrane</location>
        <topology evidence="1">Multi-pass membrane protein</topology>
    </subcellularLocation>
</comment>
<dbReference type="InterPro" id="IPR006214">
    <property type="entry name" value="Bax_inhibitor_1-related"/>
</dbReference>
<reference evidence="6" key="1">
    <citation type="submission" date="2025-08" db="UniProtKB">
        <authorList>
            <consortium name="Ensembl"/>
        </authorList>
    </citation>
    <scope>IDENTIFICATION</scope>
</reference>
<name>A0A8C4QW18_EPTBU</name>
<organism evidence="6 7">
    <name type="scientific">Eptatretus burgeri</name>
    <name type="common">Inshore hagfish</name>
    <dbReference type="NCBI Taxonomy" id="7764"/>
    <lineage>
        <taxon>Eukaryota</taxon>
        <taxon>Metazoa</taxon>
        <taxon>Chordata</taxon>
        <taxon>Craniata</taxon>
        <taxon>Vertebrata</taxon>
        <taxon>Cyclostomata</taxon>
        <taxon>Myxini</taxon>
        <taxon>Myxiniformes</taxon>
        <taxon>Myxinidae</taxon>
        <taxon>Eptatretinae</taxon>
        <taxon>Eptatretus</taxon>
    </lineage>
</organism>
<dbReference type="PANTHER" id="PTHR23291">
    <property type="entry name" value="BAX INHIBITOR-RELATED"/>
    <property type="match status" value="1"/>
</dbReference>
<keyword evidence="3 5" id="KW-1133">Transmembrane helix</keyword>
<evidence type="ECO:0000256" key="2">
    <source>
        <dbReference type="ARBA" id="ARBA00022692"/>
    </source>
</evidence>
<dbReference type="Ensembl" id="ENSEBUT00000021926.1">
    <property type="protein sequence ID" value="ENSEBUP00000021349.1"/>
    <property type="gene ID" value="ENSEBUG00000013180.1"/>
</dbReference>
<keyword evidence="4 5" id="KW-0472">Membrane</keyword>
<dbReference type="Proteomes" id="UP000694388">
    <property type="component" value="Unplaced"/>
</dbReference>
<dbReference type="Pfam" id="PF01027">
    <property type="entry name" value="Bax1-I"/>
    <property type="match status" value="1"/>
</dbReference>
<keyword evidence="7" id="KW-1185">Reference proteome</keyword>
<feature type="transmembrane region" description="Helical" evidence="5">
    <location>
        <begin position="241"/>
        <end position="259"/>
    </location>
</feature>
<dbReference type="GO" id="GO:0005783">
    <property type="term" value="C:endoplasmic reticulum"/>
    <property type="evidence" value="ECO:0007669"/>
    <property type="project" value="TreeGrafter"/>
</dbReference>
<dbReference type="CDD" id="cd10428">
    <property type="entry name" value="LFG_like"/>
    <property type="match status" value="1"/>
</dbReference>
<evidence type="ECO:0000256" key="4">
    <source>
        <dbReference type="ARBA" id="ARBA00023136"/>
    </source>
</evidence>